<evidence type="ECO:0000259" key="2">
    <source>
        <dbReference type="Pfam" id="PF10328"/>
    </source>
</evidence>
<feature type="transmembrane region" description="Helical" evidence="1">
    <location>
        <begin position="79"/>
        <end position="102"/>
    </location>
</feature>
<organism evidence="3 4">
    <name type="scientific">Caenorhabditis japonica</name>
    <dbReference type="NCBI Taxonomy" id="281687"/>
    <lineage>
        <taxon>Eukaryota</taxon>
        <taxon>Metazoa</taxon>
        <taxon>Ecdysozoa</taxon>
        <taxon>Nematoda</taxon>
        <taxon>Chromadorea</taxon>
        <taxon>Rhabditida</taxon>
        <taxon>Rhabditina</taxon>
        <taxon>Rhabditomorpha</taxon>
        <taxon>Rhabditoidea</taxon>
        <taxon>Rhabditidae</taxon>
        <taxon>Peloderinae</taxon>
        <taxon>Caenorhabditis</taxon>
    </lineage>
</organism>
<reference evidence="4" key="1">
    <citation type="submission" date="2010-08" db="EMBL/GenBank/DDBJ databases">
        <authorList>
            <consortium name="Caenorhabditis japonica Sequencing Consortium"/>
            <person name="Wilson R.K."/>
        </authorList>
    </citation>
    <scope>NUCLEOTIDE SEQUENCE [LARGE SCALE GENOMIC DNA]</scope>
    <source>
        <strain evidence="4">DF5081</strain>
    </source>
</reference>
<evidence type="ECO:0000313" key="4">
    <source>
        <dbReference type="Proteomes" id="UP000005237"/>
    </source>
</evidence>
<keyword evidence="1" id="KW-0472">Membrane</keyword>
<feature type="transmembrane region" description="Helical" evidence="1">
    <location>
        <begin position="6"/>
        <end position="26"/>
    </location>
</feature>
<dbReference type="PANTHER" id="PTHR23017">
    <property type="entry name" value="SERPENTINE RECEPTOR, CLASS X"/>
    <property type="match status" value="1"/>
</dbReference>
<evidence type="ECO:0000313" key="3">
    <source>
        <dbReference type="EnsemblMetazoa" id="CJA10438.1"/>
    </source>
</evidence>
<keyword evidence="1" id="KW-1133">Transmembrane helix</keyword>
<dbReference type="EnsemblMetazoa" id="CJA10438.1">
    <property type="protein sequence ID" value="CJA10438.1"/>
    <property type="gene ID" value="WBGene00129642"/>
</dbReference>
<dbReference type="AlphaFoldDB" id="A0A8R1DTL3"/>
<name>A0A8R1DTL3_CAEJA</name>
<evidence type="ECO:0000256" key="1">
    <source>
        <dbReference type="SAM" id="Phobius"/>
    </source>
</evidence>
<dbReference type="Pfam" id="PF10328">
    <property type="entry name" value="7TM_GPCR_Srx"/>
    <property type="match status" value="1"/>
</dbReference>
<accession>A0A8R1DTL3</accession>
<proteinExistence type="predicted"/>
<dbReference type="PANTHER" id="PTHR23017:SF43">
    <property type="entry name" value="G-PROTEIN COUPLED RECEPTORS FAMILY 1 PROFILE DOMAIN-CONTAINING PROTEIN"/>
    <property type="match status" value="1"/>
</dbReference>
<keyword evidence="4" id="KW-1185">Reference proteome</keyword>
<protein>
    <submittedName>
        <fullName evidence="3">7TM_GPCR_Srx domain-containing protein</fullName>
    </submittedName>
</protein>
<keyword evidence="1" id="KW-0812">Transmembrane</keyword>
<feature type="transmembrane region" description="Helical" evidence="1">
    <location>
        <begin position="47"/>
        <end position="67"/>
    </location>
</feature>
<dbReference type="Proteomes" id="UP000005237">
    <property type="component" value="Unassembled WGS sequence"/>
</dbReference>
<dbReference type="InterPro" id="IPR019430">
    <property type="entry name" value="7TM_GPCR_serpentine_rcpt_Srx"/>
</dbReference>
<reference evidence="3" key="2">
    <citation type="submission" date="2022-06" db="UniProtKB">
        <authorList>
            <consortium name="EnsemblMetazoa"/>
        </authorList>
    </citation>
    <scope>IDENTIFICATION</scope>
    <source>
        <strain evidence="3">DF5081</strain>
    </source>
</reference>
<sequence length="126" mass="14408">MYGDFLKNLVLVFTNAAIDIVALIKVQRIRKQFRSGKRSEYYTKKETNFLKQTFGQTLFYVLGYVTYLMVPEISSNKYISFFVSLLSWCAIAMIDGMLTIVYNCEIRGKIFKPKAISVASTAVSTK</sequence>
<feature type="domain" description="7TM GPCR serpentine receptor class x (Srx)" evidence="2">
    <location>
        <begin position="2"/>
        <end position="103"/>
    </location>
</feature>
<dbReference type="SUPFAM" id="SSF81321">
    <property type="entry name" value="Family A G protein-coupled receptor-like"/>
    <property type="match status" value="1"/>
</dbReference>